<dbReference type="GO" id="GO:0046872">
    <property type="term" value="F:metal ion binding"/>
    <property type="evidence" value="ECO:0007669"/>
    <property type="project" value="UniProtKB-KW"/>
</dbReference>
<dbReference type="Pfam" id="PF00270">
    <property type="entry name" value="DEAD"/>
    <property type="match status" value="1"/>
</dbReference>
<gene>
    <name evidence="12" type="ORF">Cha6605_2042</name>
</gene>
<dbReference type="GO" id="GO:0003677">
    <property type="term" value="F:DNA binding"/>
    <property type="evidence" value="ECO:0007669"/>
    <property type="project" value="TreeGrafter"/>
</dbReference>
<keyword evidence="13" id="KW-1185">Reference proteome</keyword>
<dbReference type="AlphaFoldDB" id="K9UG00"/>
<protein>
    <submittedName>
        <fullName evidence="12">CRISPR-associated helicase Cas3/CRISPR-associated endonuclease Cas3-HD</fullName>
    </submittedName>
</protein>
<keyword evidence="12" id="KW-0255">Endonuclease</keyword>
<dbReference type="GO" id="GO:0051607">
    <property type="term" value="P:defense response to virus"/>
    <property type="evidence" value="ECO:0007669"/>
    <property type="project" value="UniProtKB-KW"/>
</dbReference>
<comment type="similarity">
    <text evidence="1">In the N-terminal section; belongs to the CRISPR-associated nuclease Cas3-HD family.</text>
</comment>
<evidence type="ECO:0000256" key="9">
    <source>
        <dbReference type="ARBA" id="ARBA00023118"/>
    </source>
</evidence>
<sequence length="728" mass="82029">MLLPLNFVAHTPPPNDSQKWHDLKKHLTDVANGTAGFADKLGAQRLGYYAGLWHDLGKYNPEFKKYLIACAQGDKNARSIPHAVHGAILAAELIPPLALLIYGHHGGLPQKAQGIDRIGNPEHQPTYRLILEQAKTAGIDLSPKSDWESEISNFKNPFHYELFLRLLFSCLVDADFLDTEEHFSPELTAQRQQPETVQRLWTVLEKHQTDLIAKAPDKLVNRVRAEVYQACSDKAKLPPGVFSLAVPTGGGKTLSGLAFALKHAAKHGQDRVIVAVPYTSIIEQTVNVYRKIFGEAAVLEHHSAAKTTVDDEDARSQAAQARLATQNWDAPLIVTTTVQLFESLFHNRTSRCRKLHNIINSVIILDEVQTLPIGLLAPILNVLQELAARYNVTVVLCTATQPALEGNSRYLEGFERVEDIIEPEQAQEHFRQLSRVNYELPDEPWSWAQVVEDVQIHQHEQALLILNTRKDALELLAALPQDEPEQLFHLSTLLCGAHRRKVLEAVRSRLKQNLPCWLVSTQVVEAGVDLDFPSVYRALGPLDRIVQAAGRCNREGNSTTGRVVVFQPENGRTPPGDYATAVAETANLLRKQPNFDDPEIFRPYFGHLYQGTNTDKYKVQEARERFDYPETAQRFKLIPDDTQPVVIEYDETARKLIRQIERQGLKSRHHRALQPYLVNLRDREFKQGLEVRREIAPGIWVWEGGYDEVRGISLGGSAIVRDPYDLIV</sequence>
<evidence type="ECO:0000256" key="4">
    <source>
        <dbReference type="ARBA" id="ARBA00022723"/>
    </source>
</evidence>
<keyword evidence="9" id="KW-0051">Antiviral defense</keyword>
<dbReference type="InterPro" id="IPR006483">
    <property type="entry name" value="CRISPR-assoc_Cas3_HD"/>
</dbReference>
<dbReference type="PANTHER" id="PTHR47962">
    <property type="entry name" value="ATP-DEPENDENT HELICASE LHR-RELATED-RELATED"/>
    <property type="match status" value="1"/>
</dbReference>
<dbReference type="PANTHER" id="PTHR47962:SF5">
    <property type="entry name" value="ATP-DEPENDENT HELICASE LHR-RELATED"/>
    <property type="match status" value="1"/>
</dbReference>
<dbReference type="Gene3D" id="3.40.50.300">
    <property type="entry name" value="P-loop containing nucleotide triphosphate hydrolases"/>
    <property type="match status" value="2"/>
</dbReference>
<evidence type="ECO:0000256" key="6">
    <source>
        <dbReference type="ARBA" id="ARBA00022801"/>
    </source>
</evidence>
<evidence type="ECO:0000259" key="11">
    <source>
        <dbReference type="PROSITE" id="PS51643"/>
    </source>
</evidence>
<dbReference type="GO" id="GO:0004519">
    <property type="term" value="F:endonuclease activity"/>
    <property type="evidence" value="ECO:0007669"/>
    <property type="project" value="UniProtKB-KW"/>
</dbReference>
<dbReference type="InterPro" id="IPR011545">
    <property type="entry name" value="DEAD/DEAH_box_helicase_dom"/>
</dbReference>
<organism evidence="12 13">
    <name type="scientific">Chamaesiphon minutus (strain ATCC 27169 / PCC 6605)</name>
    <dbReference type="NCBI Taxonomy" id="1173020"/>
    <lineage>
        <taxon>Bacteria</taxon>
        <taxon>Bacillati</taxon>
        <taxon>Cyanobacteriota</taxon>
        <taxon>Cyanophyceae</taxon>
        <taxon>Gomontiellales</taxon>
        <taxon>Chamaesiphonaceae</taxon>
        <taxon>Chamaesiphon</taxon>
    </lineage>
</organism>
<dbReference type="STRING" id="1173020.Cha6605_2042"/>
<feature type="domain" description="Helicase ATP-binding" evidence="10">
    <location>
        <begin position="233"/>
        <end position="419"/>
    </location>
</feature>
<dbReference type="CDD" id="cd17930">
    <property type="entry name" value="DEXHc_cas3"/>
    <property type="match status" value="1"/>
</dbReference>
<dbReference type="eggNOG" id="COG1203">
    <property type="taxonomic scope" value="Bacteria"/>
</dbReference>
<dbReference type="PATRIC" id="fig|1173020.3.peg.2324"/>
<dbReference type="RefSeq" id="WP_015159303.1">
    <property type="nucleotide sequence ID" value="NC_019697.1"/>
</dbReference>
<keyword evidence="6" id="KW-0378">Hydrolase</keyword>
<dbReference type="PROSITE" id="PS51643">
    <property type="entry name" value="HD_CAS3"/>
    <property type="match status" value="1"/>
</dbReference>
<accession>K9UG00</accession>
<name>K9UG00_CHAP6</name>
<keyword evidence="4" id="KW-0479">Metal-binding</keyword>
<dbReference type="PROSITE" id="PS51192">
    <property type="entry name" value="HELICASE_ATP_BIND_1"/>
    <property type="match status" value="1"/>
</dbReference>
<evidence type="ECO:0000256" key="2">
    <source>
        <dbReference type="ARBA" id="ARBA00009046"/>
    </source>
</evidence>
<keyword evidence="3" id="KW-0540">Nuclease</keyword>
<dbReference type="InterPro" id="IPR054712">
    <property type="entry name" value="Cas3-like_dom"/>
</dbReference>
<dbReference type="EMBL" id="CP003600">
    <property type="protein sequence ID" value="AFY93139.1"/>
    <property type="molecule type" value="Genomic_DNA"/>
</dbReference>
<evidence type="ECO:0000259" key="10">
    <source>
        <dbReference type="PROSITE" id="PS51192"/>
    </source>
</evidence>
<dbReference type="SMART" id="SM00487">
    <property type="entry name" value="DEXDc"/>
    <property type="match status" value="1"/>
</dbReference>
<dbReference type="SUPFAM" id="SSF52540">
    <property type="entry name" value="P-loop containing nucleoside triphosphate hydrolases"/>
    <property type="match status" value="1"/>
</dbReference>
<dbReference type="OrthoDB" id="9810236at2"/>
<dbReference type="Proteomes" id="UP000010366">
    <property type="component" value="Chromosome"/>
</dbReference>
<evidence type="ECO:0000313" key="12">
    <source>
        <dbReference type="EMBL" id="AFY93139.1"/>
    </source>
</evidence>
<dbReference type="Gene3D" id="1.10.3210.30">
    <property type="match status" value="1"/>
</dbReference>
<dbReference type="Pfam" id="PF18019">
    <property type="entry name" value="Cas3_HD"/>
    <property type="match status" value="1"/>
</dbReference>
<dbReference type="NCBIfam" id="TIGR01596">
    <property type="entry name" value="cas3_HD"/>
    <property type="match status" value="1"/>
</dbReference>
<dbReference type="CDD" id="cd09641">
    <property type="entry name" value="Cas3''_I"/>
    <property type="match status" value="1"/>
</dbReference>
<dbReference type="InterPro" id="IPR052511">
    <property type="entry name" value="ATP-dep_Helicase"/>
</dbReference>
<keyword evidence="8" id="KW-0067">ATP-binding</keyword>
<keyword evidence="7" id="KW-0347">Helicase</keyword>
<evidence type="ECO:0000256" key="8">
    <source>
        <dbReference type="ARBA" id="ARBA00022840"/>
    </source>
</evidence>
<evidence type="ECO:0000256" key="5">
    <source>
        <dbReference type="ARBA" id="ARBA00022741"/>
    </source>
</evidence>
<dbReference type="SUPFAM" id="SSF109604">
    <property type="entry name" value="HD-domain/PDEase-like"/>
    <property type="match status" value="1"/>
</dbReference>
<dbReference type="GO" id="GO:0004386">
    <property type="term" value="F:helicase activity"/>
    <property type="evidence" value="ECO:0007669"/>
    <property type="project" value="UniProtKB-KW"/>
</dbReference>
<dbReference type="GO" id="GO:0005524">
    <property type="term" value="F:ATP binding"/>
    <property type="evidence" value="ECO:0007669"/>
    <property type="project" value="UniProtKB-KW"/>
</dbReference>
<evidence type="ECO:0000313" key="13">
    <source>
        <dbReference type="Proteomes" id="UP000010366"/>
    </source>
</evidence>
<evidence type="ECO:0000256" key="3">
    <source>
        <dbReference type="ARBA" id="ARBA00022722"/>
    </source>
</evidence>
<comment type="similarity">
    <text evidence="2">In the central section; belongs to the CRISPR-associated helicase Cas3 family.</text>
</comment>
<dbReference type="Pfam" id="PF22590">
    <property type="entry name" value="Cas3-like_C_2"/>
    <property type="match status" value="1"/>
</dbReference>
<dbReference type="InterPro" id="IPR038257">
    <property type="entry name" value="CRISPR-assoc_Cas3_HD_sf"/>
</dbReference>
<evidence type="ECO:0000256" key="1">
    <source>
        <dbReference type="ARBA" id="ARBA00006847"/>
    </source>
</evidence>
<dbReference type="NCBIfam" id="TIGR01587">
    <property type="entry name" value="cas3_core"/>
    <property type="match status" value="1"/>
</dbReference>
<feature type="domain" description="HD Cas3-type" evidence="11">
    <location>
        <begin position="16"/>
        <end position="177"/>
    </location>
</feature>
<dbReference type="InterPro" id="IPR014001">
    <property type="entry name" value="Helicase_ATP-bd"/>
</dbReference>
<dbReference type="KEGG" id="cmp:Cha6605_2042"/>
<keyword evidence="5" id="KW-0547">Nucleotide-binding</keyword>
<dbReference type="GO" id="GO:0016887">
    <property type="term" value="F:ATP hydrolysis activity"/>
    <property type="evidence" value="ECO:0007669"/>
    <property type="project" value="TreeGrafter"/>
</dbReference>
<reference evidence="12 13" key="1">
    <citation type="submission" date="2012-05" db="EMBL/GenBank/DDBJ databases">
        <title>Finished chromosome of genome of Chamaesiphon sp. PCC 6605.</title>
        <authorList>
            <consortium name="US DOE Joint Genome Institute"/>
            <person name="Gugger M."/>
            <person name="Coursin T."/>
            <person name="Rippka R."/>
            <person name="Tandeau De Marsac N."/>
            <person name="Huntemann M."/>
            <person name="Wei C.-L."/>
            <person name="Han J."/>
            <person name="Detter J.C."/>
            <person name="Han C."/>
            <person name="Tapia R."/>
            <person name="Chen A."/>
            <person name="Kyrpides N."/>
            <person name="Mavromatis K."/>
            <person name="Markowitz V."/>
            <person name="Szeto E."/>
            <person name="Ivanova N."/>
            <person name="Pagani I."/>
            <person name="Pati A."/>
            <person name="Goodwin L."/>
            <person name="Nordberg H.P."/>
            <person name="Cantor M.N."/>
            <person name="Hua S.X."/>
            <person name="Woyke T."/>
            <person name="Kerfeld C.A."/>
        </authorList>
    </citation>
    <scope>NUCLEOTIDE SEQUENCE [LARGE SCALE GENOMIC DNA]</scope>
    <source>
        <strain evidence="13">ATCC 27169 / PCC 6605</strain>
    </source>
</reference>
<dbReference type="InterPro" id="IPR006474">
    <property type="entry name" value="Helicase_Cas3_CRISPR-ass_core"/>
</dbReference>
<dbReference type="HOGENOM" id="CLU_010123_0_0_3"/>
<proteinExistence type="inferred from homology"/>
<dbReference type="InterPro" id="IPR027417">
    <property type="entry name" value="P-loop_NTPase"/>
</dbReference>
<evidence type="ECO:0000256" key="7">
    <source>
        <dbReference type="ARBA" id="ARBA00022806"/>
    </source>
</evidence>